<organism evidence="1 2">
    <name type="scientific">Camellia sinensis</name>
    <name type="common">Tea plant</name>
    <name type="synonym">Thea sinensis</name>
    <dbReference type="NCBI Taxonomy" id="4442"/>
    <lineage>
        <taxon>Eukaryota</taxon>
        <taxon>Viridiplantae</taxon>
        <taxon>Streptophyta</taxon>
        <taxon>Embryophyta</taxon>
        <taxon>Tracheophyta</taxon>
        <taxon>Spermatophyta</taxon>
        <taxon>Magnoliopsida</taxon>
        <taxon>eudicotyledons</taxon>
        <taxon>Gunneridae</taxon>
        <taxon>Pentapetalae</taxon>
        <taxon>asterids</taxon>
        <taxon>Ericales</taxon>
        <taxon>Theaceae</taxon>
        <taxon>Camellia</taxon>
    </lineage>
</organism>
<proteinExistence type="predicted"/>
<evidence type="ECO:0000313" key="2">
    <source>
        <dbReference type="Proteomes" id="UP000593564"/>
    </source>
</evidence>
<sequence>MIANGIEDEDKWLTEGIARIQHNCFLYASRTGNSSDLSVNISSINSFIFKTLIL</sequence>
<accession>A0A7J7HTR4</accession>
<reference evidence="1 2" key="2">
    <citation type="submission" date="2020-07" db="EMBL/GenBank/DDBJ databases">
        <title>Genome assembly of wild tea tree DASZ reveals pedigree and selection history of tea varieties.</title>
        <authorList>
            <person name="Zhang W."/>
        </authorList>
    </citation>
    <scope>NUCLEOTIDE SEQUENCE [LARGE SCALE GENOMIC DNA]</scope>
    <source>
        <strain evidence="2">cv. G240</strain>
        <tissue evidence="1">Leaf</tissue>
    </source>
</reference>
<dbReference type="Proteomes" id="UP000593564">
    <property type="component" value="Unassembled WGS sequence"/>
</dbReference>
<name>A0A7J7HTR4_CAMSI</name>
<reference evidence="2" key="1">
    <citation type="journal article" date="2020" name="Nat. Commun.">
        <title>Genome assembly of wild tea tree DASZ reveals pedigree and selection history of tea varieties.</title>
        <authorList>
            <person name="Zhang W."/>
            <person name="Zhang Y."/>
            <person name="Qiu H."/>
            <person name="Guo Y."/>
            <person name="Wan H."/>
            <person name="Zhang X."/>
            <person name="Scossa F."/>
            <person name="Alseekh S."/>
            <person name="Zhang Q."/>
            <person name="Wang P."/>
            <person name="Xu L."/>
            <person name="Schmidt M.H."/>
            <person name="Jia X."/>
            <person name="Li D."/>
            <person name="Zhu A."/>
            <person name="Guo F."/>
            <person name="Chen W."/>
            <person name="Ni D."/>
            <person name="Usadel B."/>
            <person name="Fernie A.R."/>
            <person name="Wen W."/>
        </authorList>
    </citation>
    <scope>NUCLEOTIDE SEQUENCE [LARGE SCALE GENOMIC DNA]</scope>
    <source>
        <strain evidence="2">cv. G240</strain>
    </source>
</reference>
<keyword evidence="2" id="KW-1185">Reference proteome</keyword>
<protein>
    <submittedName>
        <fullName evidence="1">Uncharacterized protein</fullName>
    </submittedName>
</protein>
<gene>
    <name evidence="1" type="ORF">HYC85_003445</name>
</gene>
<evidence type="ECO:0000313" key="1">
    <source>
        <dbReference type="EMBL" id="KAF5956220.1"/>
    </source>
</evidence>
<dbReference type="AlphaFoldDB" id="A0A7J7HTR4"/>
<comment type="caution">
    <text evidence="1">The sequence shown here is derived from an EMBL/GenBank/DDBJ whole genome shotgun (WGS) entry which is preliminary data.</text>
</comment>
<dbReference type="EMBL" id="JACBKZ010000002">
    <property type="protein sequence ID" value="KAF5956220.1"/>
    <property type="molecule type" value="Genomic_DNA"/>
</dbReference>